<proteinExistence type="predicted"/>
<evidence type="ECO:0000313" key="3">
    <source>
        <dbReference type="EMBL" id="OGG93147.1"/>
    </source>
</evidence>
<gene>
    <name evidence="3" type="ORF">A2609_02600</name>
</gene>
<dbReference type="EMBL" id="MFMU01000013">
    <property type="protein sequence ID" value="OGG93147.1"/>
    <property type="molecule type" value="Genomic_DNA"/>
</dbReference>
<protein>
    <recommendedName>
        <fullName evidence="5">DUF5667 domain-containing protein</fullName>
    </recommendedName>
</protein>
<reference evidence="3 4" key="1">
    <citation type="journal article" date="2016" name="Nat. Commun.">
        <title>Thousands of microbial genomes shed light on interconnected biogeochemical processes in an aquifer system.</title>
        <authorList>
            <person name="Anantharaman K."/>
            <person name="Brown C.T."/>
            <person name="Hug L.A."/>
            <person name="Sharon I."/>
            <person name="Castelle C.J."/>
            <person name="Probst A.J."/>
            <person name="Thomas B.C."/>
            <person name="Singh A."/>
            <person name="Wilkins M.J."/>
            <person name="Karaoz U."/>
            <person name="Brodie E.L."/>
            <person name="Williams K.H."/>
            <person name="Hubbard S.S."/>
            <person name="Banfield J.F."/>
        </authorList>
    </citation>
    <scope>NUCLEOTIDE SEQUENCE [LARGE SCALE GENOMIC DNA]</scope>
</reference>
<feature type="region of interest" description="Disordered" evidence="1">
    <location>
        <begin position="28"/>
        <end position="55"/>
    </location>
</feature>
<name>A0A1F6G4W7_9BACT</name>
<accession>A0A1F6G4W7</accession>
<feature type="region of interest" description="Disordered" evidence="1">
    <location>
        <begin position="224"/>
        <end position="253"/>
    </location>
</feature>
<evidence type="ECO:0000313" key="4">
    <source>
        <dbReference type="Proteomes" id="UP000176867"/>
    </source>
</evidence>
<evidence type="ECO:0000256" key="2">
    <source>
        <dbReference type="SAM" id="SignalP"/>
    </source>
</evidence>
<evidence type="ECO:0008006" key="5">
    <source>
        <dbReference type="Google" id="ProtNLM"/>
    </source>
</evidence>
<dbReference type="STRING" id="1798533.A2609_02600"/>
<comment type="caution">
    <text evidence="3">The sequence shown here is derived from an EMBL/GenBank/DDBJ whole genome shotgun (WGS) entry which is preliminary data.</text>
</comment>
<feature type="compositionally biased region" description="Low complexity" evidence="1">
    <location>
        <begin position="236"/>
        <end position="246"/>
    </location>
</feature>
<sequence length="253" mass="27655">MSTLRTVGIISCTAGLLLSSTVVLAQEPNTSNDRNKGAQRGLISTTTPGENAKNARERIKAVREEVQTRITAQRQKVEQRMSEIKDKVKQVQAEKISKQFENLNSNWTDHFMNLLDRYDAIVQKIQDRATIATENGKDITTVTTAIQTAKTAIANARTAVTVQVGKSYTPTVADTATPTQESTIKELRLSFQNLHSFLFNDLFALRDGPMKSAREAVQSALKSLGAIPGVDDDKSATTASTSSPRATENKSNQ</sequence>
<dbReference type="AlphaFoldDB" id="A0A1F6G4W7"/>
<feature type="signal peptide" evidence="2">
    <location>
        <begin position="1"/>
        <end position="25"/>
    </location>
</feature>
<evidence type="ECO:0000256" key="1">
    <source>
        <dbReference type="SAM" id="MobiDB-lite"/>
    </source>
</evidence>
<dbReference type="Proteomes" id="UP000176867">
    <property type="component" value="Unassembled WGS sequence"/>
</dbReference>
<feature type="chain" id="PRO_5009524484" description="DUF5667 domain-containing protein" evidence="2">
    <location>
        <begin position="26"/>
        <end position="253"/>
    </location>
</feature>
<organism evidence="3 4">
    <name type="scientific">Candidatus Kaiserbacteria bacterium RIFOXYD1_FULL_47_14</name>
    <dbReference type="NCBI Taxonomy" id="1798533"/>
    <lineage>
        <taxon>Bacteria</taxon>
        <taxon>Candidatus Kaiseribacteriota</taxon>
    </lineage>
</organism>
<keyword evidence="2" id="KW-0732">Signal</keyword>